<evidence type="ECO:0000256" key="5">
    <source>
        <dbReference type="ARBA" id="ARBA00022617"/>
    </source>
</evidence>
<keyword evidence="7" id="KW-0256">Endoplasmic reticulum</keyword>
<keyword evidence="11 14" id="KW-0503">Monooxygenase</keyword>
<evidence type="ECO:0000256" key="10">
    <source>
        <dbReference type="ARBA" id="ARBA00023004"/>
    </source>
</evidence>
<feature type="transmembrane region" description="Helical" evidence="16">
    <location>
        <begin position="6"/>
        <end position="24"/>
    </location>
</feature>
<dbReference type="InterPro" id="IPR002401">
    <property type="entry name" value="Cyt_P450_E_grp-I"/>
</dbReference>
<sequence>MSELEAAFVMYAIIGLCTLIYGWMKSRMLYWRRRGIPYEEPDFLVGNIKGVGTRKHMYEPLREVYEKFKGSGPFCGFFFLVHPIAIVLDLDLVKNILIRDFQNFDERGVFHNPRDDPLTGNLFNLEGGEWKKLRHKLSPTFTSGKMKQMFPLVVKVAKECQEVLQEMLNDTNEVDVRELVARYTTDVIGSCAFGLECNSLKDPEAEFRVMNRNMFKKFRHAKVVHFFMHAFPKLAQRLRMREMMDSTHDFYFRIVRETVEYREKNHVKRNDFINMLIEMKNSENPNERLNMKEITANAFVFFVAGFETSSTTLSFALHELAQHQEIQEKLRQEIKETLKKHDGEITYECMHEMQYLDQVIAETLRKYSVLPQLQRKAQVDYVTNTAGYVIPKNTLVFIPVDAIHNDPDLYPEPEKFRPERFDPEEVQKRHSTAYLPFGDGPRNCIGMRFGKMQVRVALISLLRDYRFSVGSKTKIPLDINIQLPLITPNNEVFLRVEKI</sequence>
<keyword evidence="15" id="KW-0175">Coiled coil</keyword>
<evidence type="ECO:0000256" key="3">
    <source>
        <dbReference type="ARBA" id="ARBA00004406"/>
    </source>
</evidence>
<dbReference type="GO" id="GO:0005506">
    <property type="term" value="F:iron ion binding"/>
    <property type="evidence" value="ECO:0007669"/>
    <property type="project" value="InterPro"/>
</dbReference>
<evidence type="ECO:0000256" key="13">
    <source>
        <dbReference type="PIRSR" id="PIRSR602401-1"/>
    </source>
</evidence>
<keyword evidence="5 13" id="KW-0349">Heme</keyword>
<evidence type="ECO:0000256" key="6">
    <source>
        <dbReference type="ARBA" id="ARBA00022723"/>
    </source>
</evidence>
<name>A0A1L8EJ96_HAEIR</name>
<evidence type="ECO:0000256" key="1">
    <source>
        <dbReference type="ARBA" id="ARBA00001971"/>
    </source>
</evidence>
<comment type="subcellular location">
    <subcellularLocation>
        <location evidence="3">Endoplasmic reticulum membrane</location>
        <topology evidence="3">Peripheral membrane protein</topology>
    </subcellularLocation>
    <subcellularLocation>
        <location evidence="2">Microsome membrane</location>
        <topology evidence="2">Peripheral membrane protein</topology>
    </subcellularLocation>
</comment>
<protein>
    <submittedName>
        <fullName evidence="17">Putative cytochrome p450 6a2-like protein</fullName>
    </submittedName>
</protein>
<dbReference type="AlphaFoldDB" id="A0A1L8EJ96"/>
<evidence type="ECO:0000256" key="11">
    <source>
        <dbReference type="ARBA" id="ARBA00023033"/>
    </source>
</evidence>
<dbReference type="CDD" id="cd11056">
    <property type="entry name" value="CYP6-like"/>
    <property type="match status" value="1"/>
</dbReference>
<dbReference type="InterPro" id="IPR036396">
    <property type="entry name" value="Cyt_P450_sf"/>
</dbReference>
<dbReference type="FunFam" id="1.10.630.10:FF:000042">
    <property type="entry name" value="Cytochrome P450"/>
    <property type="match status" value="1"/>
</dbReference>
<dbReference type="GO" id="GO:0016705">
    <property type="term" value="F:oxidoreductase activity, acting on paired donors, with incorporation or reduction of molecular oxygen"/>
    <property type="evidence" value="ECO:0007669"/>
    <property type="project" value="InterPro"/>
</dbReference>
<keyword evidence="8" id="KW-0492">Microsome</keyword>
<dbReference type="InterPro" id="IPR050476">
    <property type="entry name" value="Insect_CytP450_Detox"/>
</dbReference>
<dbReference type="InterPro" id="IPR017972">
    <property type="entry name" value="Cyt_P450_CS"/>
</dbReference>
<accession>A0A1L8EJ96</accession>
<dbReference type="PANTHER" id="PTHR24292:SF100">
    <property type="entry name" value="CYTOCHROME P450 6A16, ISOFORM B-RELATED"/>
    <property type="match status" value="1"/>
</dbReference>
<evidence type="ECO:0000256" key="9">
    <source>
        <dbReference type="ARBA" id="ARBA00023002"/>
    </source>
</evidence>
<evidence type="ECO:0000256" key="16">
    <source>
        <dbReference type="SAM" id="Phobius"/>
    </source>
</evidence>
<dbReference type="EMBL" id="GFDG01000007">
    <property type="protein sequence ID" value="JAV18792.1"/>
    <property type="molecule type" value="Transcribed_RNA"/>
</dbReference>
<dbReference type="GO" id="GO:0004497">
    <property type="term" value="F:monooxygenase activity"/>
    <property type="evidence" value="ECO:0007669"/>
    <property type="project" value="UniProtKB-KW"/>
</dbReference>
<evidence type="ECO:0000256" key="8">
    <source>
        <dbReference type="ARBA" id="ARBA00022848"/>
    </source>
</evidence>
<evidence type="ECO:0000256" key="7">
    <source>
        <dbReference type="ARBA" id="ARBA00022824"/>
    </source>
</evidence>
<feature type="binding site" description="axial binding residue" evidence="13">
    <location>
        <position position="444"/>
    </location>
    <ligand>
        <name>heme</name>
        <dbReference type="ChEBI" id="CHEBI:30413"/>
    </ligand>
    <ligandPart>
        <name>Fe</name>
        <dbReference type="ChEBI" id="CHEBI:18248"/>
    </ligandPart>
</feature>
<dbReference type="GO" id="GO:0020037">
    <property type="term" value="F:heme binding"/>
    <property type="evidence" value="ECO:0007669"/>
    <property type="project" value="InterPro"/>
</dbReference>
<keyword evidence="10 13" id="KW-0408">Iron</keyword>
<dbReference type="Pfam" id="PF00067">
    <property type="entry name" value="p450"/>
    <property type="match status" value="1"/>
</dbReference>
<evidence type="ECO:0000256" key="2">
    <source>
        <dbReference type="ARBA" id="ARBA00004174"/>
    </source>
</evidence>
<dbReference type="GO" id="GO:0005789">
    <property type="term" value="C:endoplasmic reticulum membrane"/>
    <property type="evidence" value="ECO:0007669"/>
    <property type="project" value="UniProtKB-SubCell"/>
</dbReference>
<evidence type="ECO:0000313" key="17">
    <source>
        <dbReference type="EMBL" id="JAV18792.1"/>
    </source>
</evidence>
<evidence type="ECO:0000256" key="4">
    <source>
        <dbReference type="ARBA" id="ARBA00010617"/>
    </source>
</evidence>
<keyword evidence="9 14" id="KW-0560">Oxidoreductase</keyword>
<dbReference type="PANTHER" id="PTHR24292">
    <property type="entry name" value="CYTOCHROME P450"/>
    <property type="match status" value="1"/>
</dbReference>
<evidence type="ECO:0000256" key="14">
    <source>
        <dbReference type="RuleBase" id="RU000461"/>
    </source>
</evidence>
<organism evidence="17">
    <name type="scientific">Haematobia irritans</name>
    <name type="common">Horn fly</name>
    <name type="synonym">Conops irritans</name>
    <dbReference type="NCBI Taxonomy" id="7368"/>
    <lineage>
        <taxon>Eukaryota</taxon>
        <taxon>Metazoa</taxon>
        <taxon>Ecdysozoa</taxon>
        <taxon>Arthropoda</taxon>
        <taxon>Hexapoda</taxon>
        <taxon>Insecta</taxon>
        <taxon>Pterygota</taxon>
        <taxon>Neoptera</taxon>
        <taxon>Endopterygota</taxon>
        <taxon>Diptera</taxon>
        <taxon>Brachycera</taxon>
        <taxon>Muscomorpha</taxon>
        <taxon>Muscoidea</taxon>
        <taxon>Muscidae</taxon>
        <taxon>Haematobia</taxon>
    </lineage>
</organism>
<proteinExistence type="inferred from homology"/>
<dbReference type="PROSITE" id="PS00086">
    <property type="entry name" value="CYTOCHROME_P450"/>
    <property type="match status" value="1"/>
</dbReference>
<dbReference type="Gene3D" id="1.10.630.10">
    <property type="entry name" value="Cytochrome P450"/>
    <property type="match status" value="1"/>
</dbReference>
<keyword evidence="16" id="KW-1133">Transmembrane helix</keyword>
<dbReference type="PRINTS" id="PR00385">
    <property type="entry name" value="P450"/>
</dbReference>
<comment type="similarity">
    <text evidence="4 14">Belongs to the cytochrome P450 family.</text>
</comment>
<keyword evidence="12 16" id="KW-0472">Membrane</keyword>
<dbReference type="SUPFAM" id="SSF48264">
    <property type="entry name" value="Cytochrome P450"/>
    <property type="match status" value="1"/>
</dbReference>
<evidence type="ECO:0000256" key="15">
    <source>
        <dbReference type="SAM" id="Coils"/>
    </source>
</evidence>
<reference evidence="17" key="1">
    <citation type="submission" date="2017-01" db="EMBL/GenBank/DDBJ databases">
        <title>An insight into the sialome and mialome of the horn fly, Haematobia irritans.</title>
        <authorList>
            <person name="Breijo M."/>
            <person name="Boiani M."/>
            <person name="Ures X."/>
            <person name="Rocha S."/>
            <person name="Sequeira M."/>
            <person name="Ribeiro J.M."/>
        </authorList>
    </citation>
    <scope>NUCLEOTIDE SEQUENCE</scope>
</reference>
<keyword evidence="6 13" id="KW-0479">Metal-binding</keyword>
<comment type="cofactor">
    <cofactor evidence="1 13">
        <name>heme</name>
        <dbReference type="ChEBI" id="CHEBI:30413"/>
    </cofactor>
</comment>
<evidence type="ECO:0000256" key="12">
    <source>
        <dbReference type="ARBA" id="ARBA00023136"/>
    </source>
</evidence>
<dbReference type="InterPro" id="IPR001128">
    <property type="entry name" value="Cyt_P450"/>
</dbReference>
<keyword evidence="16" id="KW-0812">Transmembrane</keyword>
<dbReference type="PRINTS" id="PR00463">
    <property type="entry name" value="EP450I"/>
</dbReference>
<feature type="coiled-coil region" evidence="15">
    <location>
        <begin position="313"/>
        <end position="340"/>
    </location>
</feature>